<protein>
    <submittedName>
        <fullName evidence="3">Uncharacterized protein</fullName>
    </submittedName>
</protein>
<dbReference type="AlphaFoldDB" id="A0AAV7R9W4"/>
<dbReference type="EMBL" id="JANPWB010000009">
    <property type="protein sequence ID" value="KAJ1149586.1"/>
    <property type="molecule type" value="Genomic_DNA"/>
</dbReference>
<gene>
    <name evidence="3" type="ORF">NDU88_002393</name>
</gene>
<evidence type="ECO:0000256" key="1">
    <source>
        <dbReference type="SAM" id="MobiDB-lite"/>
    </source>
</evidence>
<keyword evidence="2" id="KW-0812">Transmembrane</keyword>
<organism evidence="3 4">
    <name type="scientific">Pleurodeles waltl</name>
    <name type="common">Iberian ribbed newt</name>
    <dbReference type="NCBI Taxonomy" id="8319"/>
    <lineage>
        <taxon>Eukaryota</taxon>
        <taxon>Metazoa</taxon>
        <taxon>Chordata</taxon>
        <taxon>Craniata</taxon>
        <taxon>Vertebrata</taxon>
        <taxon>Euteleostomi</taxon>
        <taxon>Amphibia</taxon>
        <taxon>Batrachia</taxon>
        <taxon>Caudata</taxon>
        <taxon>Salamandroidea</taxon>
        <taxon>Salamandridae</taxon>
        <taxon>Pleurodelinae</taxon>
        <taxon>Pleurodeles</taxon>
    </lineage>
</organism>
<evidence type="ECO:0000313" key="4">
    <source>
        <dbReference type="Proteomes" id="UP001066276"/>
    </source>
</evidence>
<feature type="region of interest" description="Disordered" evidence="1">
    <location>
        <begin position="44"/>
        <end position="68"/>
    </location>
</feature>
<feature type="region of interest" description="Disordered" evidence="1">
    <location>
        <begin position="102"/>
        <end position="146"/>
    </location>
</feature>
<evidence type="ECO:0000256" key="2">
    <source>
        <dbReference type="SAM" id="Phobius"/>
    </source>
</evidence>
<dbReference type="Proteomes" id="UP001066276">
    <property type="component" value="Chromosome 5"/>
</dbReference>
<feature type="transmembrane region" description="Helical" evidence="2">
    <location>
        <begin position="191"/>
        <end position="209"/>
    </location>
</feature>
<keyword evidence="2" id="KW-0472">Membrane</keyword>
<name>A0AAV7R9W4_PLEWA</name>
<comment type="caution">
    <text evidence="3">The sequence shown here is derived from an EMBL/GenBank/DDBJ whole genome shotgun (WGS) entry which is preliminary data.</text>
</comment>
<accession>A0AAV7R9W4</accession>
<evidence type="ECO:0000313" key="3">
    <source>
        <dbReference type="EMBL" id="KAJ1149586.1"/>
    </source>
</evidence>
<feature type="compositionally biased region" description="Basic and acidic residues" evidence="1">
    <location>
        <begin position="122"/>
        <end position="143"/>
    </location>
</feature>
<proteinExistence type="predicted"/>
<keyword evidence="2" id="KW-1133">Transmembrane helix</keyword>
<reference evidence="3" key="1">
    <citation type="journal article" date="2022" name="bioRxiv">
        <title>Sequencing and chromosome-scale assembly of the giantPleurodeles waltlgenome.</title>
        <authorList>
            <person name="Brown T."/>
            <person name="Elewa A."/>
            <person name="Iarovenko S."/>
            <person name="Subramanian E."/>
            <person name="Araus A.J."/>
            <person name="Petzold A."/>
            <person name="Susuki M."/>
            <person name="Suzuki K.-i.T."/>
            <person name="Hayashi T."/>
            <person name="Toyoda A."/>
            <person name="Oliveira C."/>
            <person name="Osipova E."/>
            <person name="Leigh N.D."/>
            <person name="Simon A."/>
            <person name="Yun M.H."/>
        </authorList>
    </citation>
    <scope>NUCLEOTIDE SEQUENCE</scope>
    <source>
        <strain evidence="3">20211129_DDA</strain>
        <tissue evidence="3">Liver</tissue>
    </source>
</reference>
<keyword evidence="4" id="KW-1185">Reference proteome</keyword>
<sequence>MGVMHSPGRDLFGCWGRVGHCSCLRGREWGGVTLVRSASYFTQVEGRGGKERTTGRSHTHWRGFSGTADQRFRPSSCFTAQLSPGARLPGRGRGRRALAGDDRARATLTHPPLSSPSATGSYREREPRGESGRGGESEPRGDWAWRWAEPPPARGAHPALFRTLVVVDSWGRAVTIAIGRGPGDEDGGWELLSVFACLCLSLAGYACLYSQPLRHSYRMYLDIL</sequence>